<evidence type="ECO:0000259" key="10">
    <source>
        <dbReference type="PROSITE" id="PS50268"/>
    </source>
</evidence>
<evidence type="ECO:0000256" key="6">
    <source>
        <dbReference type="ARBA" id="ARBA00022889"/>
    </source>
</evidence>
<evidence type="ECO:0000256" key="3">
    <source>
        <dbReference type="ARBA" id="ARBA00022729"/>
    </source>
</evidence>
<dbReference type="InterPro" id="IPR015919">
    <property type="entry name" value="Cadherin-like_sf"/>
</dbReference>
<evidence type="ECO:0000256" key="7">
    <source>
        <dbReference type="ARBA" id="ARBA00022989"/>
    </source>
</evidence>
<evidence type="ECO:0000256" key="9">
    <source>
        <dbReference type="PROSITE-ProRule" id="PRU00043"/>
    </source>
</evidence>
<dbReference type="PROSITE" id="PS00232">
    <property type="entry name" value="CADHERIN_1"/>
    <property type="match status" value="2"/>
</dbReference>
<dbReference type="CDD" id="cd11304">
    <property type="entry name" value="Cadherin_repeat"/>
    <property type="match status" value="3"/>
</dbReference>
<evidence type="ECO:0000256" key="1">
    <source>
        <dbReference type="ARBA" id="ARBA00004370"/>
    </source>
</evidence>
<dbReference type="Ensembl" id="ENSACOT00000020846.1">
    <property type="protein sequence ID" value="ENSACOP00000020120.1"/>
    <property type="gene ID" value="ENSACOG00000013662.1"/>
</dbReference>
<dbReference type="Pfam" id="PF00028">
    <property type="entry name" value="Cadherin"/>
    <property type="match status" value="3"/>
</dbReference>
<reference evidence="11" key="2">
    <citation type="submission" date="2025-09" db="UniProtKB">
        <authorList>
            <consortium name="Ensembl"/>
        </authorList>
    </citation>
    <scope>IDENTIFICATION</scope>
</reference>
<evidence type="ECO:0000256" key="4">
    <source>
        <dbReference type="ARBA" id="ARBA00022737"/>
    </source>
</evidence>
<evidence type="ECO:0000313" key="11">
    <source>
        <dbReference type="Ensembl" id="ENSACOP00000020120.1"/>
    </source>
</evidence>
<proteinExistence type="predicted"/>
<keyword evidence="3" id="KW-0732">Signal</keyword>
<keyword evidence="6" id="KW-0130">Cell adhesion</keyword>
<feature type="domain" description="Cadherin" evidence="10">
    <location>
        <begin position="235"/>
        <end position="346"/>
    </location>
</feature>
<keyword evidence="4" id="KW-0677">Repeat</keyword>
<evidence type="ECO:0000256" key="5">
    <source>
        <dbReference type="ARBA" id="ARBA00022837"/>
    </source>
</evidence>
<dbReference type="PANTHER" id="PTHR24025">
    <property type="entry name" value="DESMOGLEIN FAMILY MEMBER"/>
    <property type="match status" value="1"/>
</dbReference>
<keyword evidence="7" id="KW-1133">Transmembrane helix</keyword>
<dbReference type="GO" id="GO:0005886">
    <property type="term" value="C:plasma membrane"/>
    <property type="evidence" value="ECO:0007669"/>
    <property type="project" value="InterPro"/>
</dbReference>
<dbReference type="GO" id="GO:0007156">
    <property type="term" value="P:homophilic cell adhesion via plasma membrane adhesion molecules"/>
    <property type="evidence" value="ECO:0007669"/>
    <property type="project" value="InterPro"/>
</dbReference>
<keyword evidence="8" id="KW-0472">Membrane</keyword>
<dbReference type="GO" id="GO:0005509">
    <property type="term" value="F:calcium ion binding"/>
    <property type="evidence" value="ECO:0007669"/>
    <property type="project" value="UniProtKB-UniRule"/>
</dbReference>
<evidence type="ECO:0000256" key="8">
    <source>
        <dbReference type="ARBA" id="ARBA00023136"/>
    </source>
</evidence>
<dbReference type="AlphaFoldDB" id="A0A8B9J123"/>
<dbReference type="FunFam" id="2.60.40.60:FF:000147">
    <property type="entry name" value="Cadherin 23"/>
    <property type="match status" value="1"/>
</dbReference>
<dbReference type="FunFam" id="2.60.40.60:FF:000164">
    <property type="entry name" value="cadherin-23 isoform X1"/>
    <property type="match status" value="1"/>
</dbReference>
<dbReference type="SMART" id="SM00112">
    <property type="entry name" value="CA"/>
    <property type="match status" value="3"/>
</dbReference>
<dbReference type="PROSITE" id="PS50268">
    <property type="entry name" value="CADHERIN_2"/>
    <property type="match status" value="3"/>
</dbReference>
<organism evidence="11 12">
    <name type="scientific">Amazona collaria</name>
    <name type="common">yellow-billed parrot</name>
    <dbReference type="NCBI Taxonomy" id="241587"/>
    <lineage>
        <taxon>Eukaryota</taxon>
        <taxon>Metazoa</taxon>
        <taxon>Chordata</taxon>
        <taxon>Craniata</taxon>
        <taxon>Vertebrata</taxon>
        <taxon>Euteleostomi</taxon>
        <taxon>Archelosauria</taxon>
        <taxon>Archosauria</taxon>
        <taxon>Dinosauria</taxon>
        <taxon>Saurischia</taxon>
        <taxon>Theropoda</taxon>
        <taxon>Coelurosauria</taxon>
        <taxon>Aves</taxon>
        <taxon>Neognathae</taxon>
        <taxon>Neoaves</taxon>
        <taxon>Telluraves</taxon>
        <taxon>Australaves</taxon>
        <taxon>Psittaciformes</taxon>
        <taxon>Psittacidae</taxon>
        <taxon>Amazona</taxon>
    </lineage>
</organism>
<dbReference type="InterPro" id="IPR002126">
    <property type="entry name" value="Cadherin-like_dom"/>
</dbReference>
<comment type="subcellular location">
    <subcellularLocation>
        <location evidence="1">Membrane</location>
    </subcellularLocation>
</comment>
<dbReference type="GO" id="GO:0005911">
    <property type="term" value="C:cell-cell junction"/>
    <property type="evidence" value="ECO:0007669"/>
    <property type="project" value="TreeGrafter"/>
</dbReference>
<dbReference type="PANTHER" id="PTHR24025:SF23">
    <property type="entry name" value="NEURAL-CADHERIN"/>
    <property type="match status" value="1"/>
</dbReference>
<evidence type="ECO:0000256" key="2">
    <source>
        <dbReference type="ARBA" id="ARBA00022692"/>
    </source>
</evidence>
<dbReference type="Gene3D" id="2.60.40.60">
    <property type="entry name" value="Cadherins"/>
    <property type="match status" value="4"/>
</dbReference>
<reference evidence="11" key="1">
    <citation type="submission" date="2025-08" db="UniProtKB">
        <authorList>
            <consortium name="Ensembl"/>
        </authorList>
    </citation>
    <scope>IDENTIFICATION</scope>
</reference>
<dbReference type="FunFam" id="2.60.40.60:FF:000060">
    <property type="entry name" value="Putative cadherin-23"/>
    <property type="match status" value="1"/>
</dbReference>
<dbReference type="Proteomes" id="UP000694522">
    <property type="component" value="Unplaced"/>
</dbReference>
<keyword evidence="2" id="KW-0812">Transmembrane</keyword>
<evidence type="ECO:0000313" key="12">
    <source>
        <dbReference type="Proteomes" id="UP000694522"/>
    </source>
</evidence>
<protein>
    <submittedName>
        <fullName evidence="11">Cadherin related 23</fullName>
    </submittedName>
</protein>
<dbReference type="InterPro" id="IPR050971">
    <property type="entry name" value="Cadherin-domain_protein"/>
</dbReference>
<accession>A0A8B9J123</accession>
<name>A0A8B9J123_9PSIT</name>
<dbReference type="SUPFAM" id="SSF49313">
    <property type="entry name" value="Cadherin-like"/>
    <property type="match status" value="3"/>
</dbReference>
<keyword evidence="12" id="KW-1185">Reference proteome</keyword>
<dbReference type="InterPro" id="IPR020894">
    <property type="entry name" value="Cadherin_CS"/>
</dbReference>
<keyword evidence="5 9" id="KW-0106">Calcium</keyword>
<feature type="domain" description="Cadherin" evidence="10">
    <location>
        <begin position="131"/>
        <end position="234"/>
    </location>
</feature>
<dbReference type="PRINTS" id="PR00205">
    <property type="entry name" value="CADHERIN"/>
</dbReference>
<sequence length="388" mass="42861">IYTKKAKACRGKWLPSQLLPGWGNRLPYFINYFFDTYLLINEDTPVGSSVTQLLARDLDNDPLVFGVVGEEASRFFAVESMTGVVWLRQPLDRETKSEFTVEFSVSDSQGVIKGTVNIQVGDVNDNAPRFHNQPYSVRIPENTPVGTPIFIVNATDPDQGAGGSVLYSFQPPSNFFAIDSGRGIVSVIRELDYEVTQAYQLQVNATDQDKNKPLSTLANLAITITDVQDMDPIFINLPYSTNIYENSPPGTTVRMITAIDQDKGRPRGIGYTIVSGNTNSIFALDYISGALTLNGPLDRENPFYSAGFILTVKGTELNDDRTPSNATVTTTFNILVIDINDNAPEFNSSEYSVAIPELAQVGFALPLFIQVQDKDEVRYLLLWDCMGC</sequence>
<feature type="domain" description="Cadherin" evidence="10">
    <location>
        <begin position="40"/>
        <end position="130"/>
    </location>
</feature>